<organism evidence="1 2">
    <name type="scientific">Bacillus salacetis</name>
    <dbReference type="NCBI Taxonomy" id="2315464"/>
    <lineage>
        <taxon>Bacteria</taxon>
        <taxon>Bacillati</taxon>
        <taxon>Bacillota</taxon>
        <taxon>Bacilli</taxon>
        <taxon>Bacillales</taxon>
        <taxon>Bacillaceae</taxon>
        <taxon>Bacillus</taxon>
    </lineage>
</organism>
<evidence type="ECO:0000313" key="1">
    <source>
        <dbReference type="EMBL" id="RIW38303.1"/>
    </source>
</evidence>
<dbReference type="AlphaFoldDB" id="A0A3A1RBJ2"/>
<name>A0A3A1RBJ2_9BACI</name>
<sequence>MIFFAPGRQGRLFLPNAVFTYIVDFGKIPGRIFPLYTKGFNLEKLQAALFFPSHRGFLR</sequence>
<comment type="caution">
    <text evidence="1">The sequence shown here is derived from an EMBL/GenBank/DDBJ whole genome shotgun (WGS) entry which is preliminary data.</text>
</comment>
<evidence type="ECO:0000313" key="2">
    <source>
        <dbReference type="Proteomes" id="UP000265801"/>
    </source>
</evidence>
<reference evidence="1 2" key="1">
    <citation type="submission" date="2018-09" db="EMBL/GenBank/DDBJ databases">
        <title>Bacillus saliacetes sp. nov., isolated from Thai shrimp paste (Ka-pi).</title>
        <authorList>
            <person name="Daroonpunt R."/>
            <person name="Tanasupawat S."/>
            <person name="Yiamsombut S."/>
        </authorList>
    </citation>
    <scope>NUCLEOTIDE SEQUENCE [LARGE SCALE GENOMIC DNA]</scope>
    <source>
        <strain evidence="1 2">SKP7-4</strain>
    </source>
</reference>
<protein>
    <submittedName>
        <fullName evidence="1">Uncharacterized protein</fullName>
    </submittedName>
</protein>
<dbReference type="Proteomes" id="UP000265801">
    <property type="component" value="Unassembled WGS sequence"/>
</dbReference>
<accession>A0A3A1RBJ2</accession>
<keyword evidence="2" id="KW-1185">Reference proteome</keyword>
<proteinExistence type="predicted"/>
<gene>
    <name evidence="1" type="ORF">D3H55_01815</name>
</gene>
<dbReference type="EMBL" id="QXIR01000002">
    <property type="protein sequence ID" value="RIW38303.1"/>
    <property type="molecule type" value="Genomic_DNA"/>
</dbReference>